<evidence type="ECO:0008006" key="3">
    <source>
        <dbReference type="Google" id="ProtNLM"/>
    </source>
</evidence>
<dbReference type="GO" id="GO:0005829">
    <property type="term" value="C:cytosol"/>
    <property type="evidence" value="ECO:0007669"/>
    <property type="project" value="TreeGrafter"/>
</dbReference>
<dbReference type="Gene3D" id="3.40.50.1000">
    <property type="entry name" value="HAD superfamily/HAD-like"/>
    <property type="match status" value="2"/>
</dbReference>
<dbReference type="EMBL" id="MFVU01000032">
    <property type="protein sequence ID" value="OGJ00969.1"/>
    <property type="molecule type" value="Genomic_DNA"/>
</dbReference>
<dbReference type="Pfam" id="PF08282">
    <property type="entry name" value="Hydrolase_3"/>
    <property type="match status" value="1"/>
</dbReference>
<proteinExistence type="predicted"/>
<dbReference type="Proteomes" id="UP000178645">
    <property type="component" value="Unassembled WGS sequence"/>
</dbReference>
<dbReference type="PANTHER" id="PTHR10000:SF8">
    <property type="entry name" value="HAD SUPERFAMILY HYDROLASE-LIKE, TYPE 3"/>
    <property type="match status" value="1"/>
</dbReference>
<dbReference type="GO" id="GO:0016791">
    <property type="term" value="F:phosphatase activity"/>
    <property type="evidence" value="ECO:0007669"/>
    <property type="project" value="TreeGrafter"/>
</dbReference>
<sequence length="253" mass="28984">MKPLNQLTGRDLAKIKMIVFDVDGVLVPRGTKIKQEGNTTTLATKIIAKKQIKQIKALHKKGYLINISSGRGLYMLQAMFREVLPFVSLTYECGSATWYQGRLYQHFNSFKYTLDLFQKLQKAVMGKKDFKGFEPKEFIVTVHCKKRMKQVEATVKKEKGLTTIWNGEAYDILVKHDQTKALGLRRAMKIFKLKKENVLAIGDNYNDQELLREAGLPISADRTRVKGKFYIPLRGQLLPADLLMQKILSLETK</sequence>
<accession>A0A1F6Y3U6</accession>
<dbReference type="InterPro" id="IPR023214">
    <property type="entry name" value="HAD_sf"/>
</dbReference>
<name>A0A1F6Y3U6_9BACT</name>
<dbReference type="AlphaFoldDB" id="A0A1F6Y3U6"/>
<evidence type="ECO:0000313" key="1">
    <source>
        <dbReference type="EMBL" id="OGJ00969.1"/>
    </source>
</evidence>
<dbReference type="PANTHER" id="PTHR10000">
    <property type="entry name" value="PHOSPHOSERINE PHOSPHATASE"/>
    <property type="match status" value="1"/>
</dbReference>
<dbReference type="SUPFAM" id="SSF56784">
    <property type="entry name" value="HAD-like"/>
    <property type="match status" value="1"/>
</dbReference>
<gene>
    <name evidence="1" type="ORF">A3G53_02890</name>
</gene>
<dbReference type="InterPro" id="IPR006379">
    <property type="entry name" value="HAD-SF_hydro_IIB"/>
</dbReference>
<dbReference type="GO" id="GO:0000287">
    <property type="term" value="F:magnesium ion binding"/>
    <property type="evidence" value="ECO:0007669"/>
    <property type="project" value="TreeGrafter"/>
</dbReference>
<organism evidence="1 2">
    <name type="scientific">Candidatus Nomurabacteria bacterium RIFCSPLOWO2_12_FULL_44_11</name>
    <dbReference type="NCBI Taxonomy" id="1801796"/>
    <lineage>
        <taxon>Bacteria</taxon>
        <taxon>Candidatus Nomuraibacteriota</taxon>
    </lineage>
</organism>
<reference evidence="1 2" key="1">
    <citation type="journal article" date="2016" name="Nat. Commun.">
        <title>Thousands of microbial genomes shed light on interconnected biogeochemical processes in an aquifer system.</title>
        <authorList>
            <person name="Anantharaman K."/>
            <person name="Brown C.T."/>
            <person name="Hug L.A."/>
            <person name="Sharon I."/>
            <person name="Castelle C.J."/>
            <person name="Probst A.J."/>
            <person name="Thomas B.C."/>
            <person name="Singh A."/>
            <person name="Wilkins M.J."/>
            <person name="Karaoz U."/>
            <person name="Brodie E.L."/>
            <person name="Williams K.H."/>
            <person name="Hubbard S.S."/>
            <person name="Banfield J.F."/>
        </authorList>
    </citation>
    <scope>NUCLEOTIDE SEQUENCE [LARGE SCALE GENOMIC DNA]</scope>
</reference>
<comment type="caution">
    <text evidence="1">The sequence shown here is derived from an EMBL/GenBank/DDBJ whole genome shotgun (WGS) entry which is preliminary data.</text>
</comment>
<evidence type="ECO:0000313" key="2">
    <source>
        <dbReference type="Proteomes" id="UP000178645"/>
    </source>
</evidence>
<dbReference type="InterPro" id="IPR036412">
    <property type="entry name" value="HAD-like_sf"/>
</dbReference>
<protein>
    <recommendedName>
        <fullName evidence="3">Sucrose phosphatase-like domain-containing protein</fullName>
    </recommendedName>
</protein>
<dbReference type="NCBIfam" id="TIGR01484">
    <property type="entry name" value="HAD-SF-IIB"/>
    <property type="match status" value="1"/>
</dbReference>